<name>A0A2T7CS04_9POAL</name>
<keyword evidence="1" id="KW-0547">Nucleotide-binding</keyword>
<dbReference type="GO" id="GO:0016887">
    <property type="term" value="F:ATP hydrolysis activity"/>
    <property type="evidence" value="ECO:0007669"/>
    <property type="project" value="RHEA"/>
</dbReference>
<comment type="catalytic activity">
    <reaction evidence="1">
        <text>ATP + H2O = ADP + phosphate + H(+)</text>
        <dbReference type="Rhea" id="RHEA:13065"/>
        <dbReference type="ChEBI" id="CHEBI:15377"/>
        <dbReference type="ChEBI" id="CHEBI:15378"/>
        <dbReference type="ChEBI" id="CHEBI:30616"/>
        <dbReference type="ChEBI" id="CHEBI:43474"/>
        <dbReference type="ChEBI" id="CHEBI:456216"/>
        <dbReference type="EC" id="5.6.2.3"/>
    </reaction>
</comment>
<evidence type="ECO:0000259" key="3">
    <source>
        <dbReference type="Pfam" id="PF05970"/>
    </source>
</evidence>
<accession>A0A2T7CS04</accession>
<dbReference type="STRING" id="1504633.A0A2T7CS04"/>
<evidence type="ECO:0000313" key="6">
    <source>
        <dbReference type="EMBL" id="PUZ46053.1"/>
    </source>
</evidence>
<dbReference type="SUPFAM" id="SSF52540">
    <property type="entry name" value="P-loop containing nucleoside triphosphate hydrolases"/>
    <property type="match status" value="2"/>
</dbReference>
<dbReference type="PANTHER" id="PTHR10492:SF92">
    <property type="entry name" value="ATP-DEPENDENT DNA HELICASE"/>
    <property type="match status" value="1"/>
</dbReference>
<feature type="domain" description="DNA helicase Pif1-like 2B" evidence="5">
    <location>
        <begin position="1081"/>
        <end position="1127"/>
    </location>
</feature>
<evidence type="ECO:0000313" key="7">
    <source>
        <dbReference type="Proteomes" id="UP000244336"/>
    </source>
</evidence>
<keyword evidence="7" id="KW-1185">Reference proteome</keyword>
<dbReference type="Gramene" id="PUZ46053">
    <property type="protein sequence ID" value="PUZ46053"/>
    <property type="gene ID" value="GQ55_7G016500"/>
</dbReference>
<dbReference type="InterPro" id="IPR010285">
    <property type="entry name" value="DNA_helicase_pif1-like_DEAD"/>
</dbReference>
<keyword evidence="1" id="KW-0227">DNA damage</keyword>
<dbReference type="Pfam" id="PF05970">
    <property type="entry name" value="PIF1"/>
    <property type="match status" value="1"/>
</dbReference>
<comment type="similarity">
    <text evidence="1">Belongs to the helicase family.</text>
</comment>
<feature type="domain" description="Helitron helicase-like" evidence="4">
    <location>
        <begin position="226"/>
        <end position="369"/>
    </location>
</feature>
<comment type="cofactor">
    <cofactor evidence="1">
        <name>Mg(2+)</name>
        <dbReference type="ChEBI" id="CHEBI:18420"/>
    </cofactor>
</comment>
<dbReference type="OrthoDB" id="667739at2759"/>
<dbReference type="EC" id="5.6.2.3" evidence="1"/>
<keyword evidence="1" id="KW-0234">DNA repair</keyword>
<gene>
    <name evidence="6" type="ORF">GQ55_7G016500</name>
</gene>
<evidence type="ECO:0000256" key="2">
    <source>
        <dbReference type="SAM" id="MobiDB-lite"/>
    </source>
</evidence>
<dbReference type="GO" id="GO:0043139">
    <property type="term" value="F:5'-3' DNA helicase activity"/>
    <property type="evidence" value="ECO:0007669"/>
    <property type="project" value="UniProtKB-EC"/>
</dbReference>
<reference evidence="6 7" key="1">
    <citation type="submission" date="2018-04" db="EMBL/GenBank/DDBJ databases">
        <title>WGS assembly of Panicum hallii var. hallii HAL2.</title>
        <authorList>
            <person name="Lovell J."/>
            <person name="Jenkins J."/>
            <person name="Lowry D."/>
            <person name="Mamidi S."/>
            <person name="Sreedasyam A."/>
            <person name="Weng X."/>
            <person name="Barry K."/>
            <person name="Bonette J."/>
            <person name="Campitelli B."/>
            <person name="Daum C."/>
            <person name="Gordon S."/>
            <person name="Gould B."/>
            <person name="Lipzen A."/>
            <person name="MacQueen A."/>
            <person name="Palacio-Mejia J."/>
            <person name="Plott C."/>
            <person name="Shakirov E."/>
            <person name="Shu S."/>
            <person name="Yoshinaga Y."/>
            <person name="Zane M."/>
            <person name="Rokhsar D."/>
            <person name="Grimwood J."/>
            <person name="Schmutz J."/>
            <person name="Juenger T."/>
        </authorList>
    </citation>
    <scope>NUCLEOTIDE SEQUENCE [LARGE SCALE GENOMIC DNA]</scope>
    <source>
        <strain evidence="7">cv. HAL2</strain>
    </source>
</reference>
<dbReference type="Pfam" id="PF14214">
    <property type="entry name" value="Helitron_like_N"/>
    <property type="match status" value="1"/>
</dbReference>
<dbReference type="GO" id="GO:0005524">
    <property type="term" value="F:ATP binding"/>
    <property type="evidence" value="ECO:0007669"/>
    <property type="project" value="UniProtKB-KW"/>
</dbReference>
<organism evidence="6 7">
    <name type="scientific">Panicum hallii var. hallii</name>
    <dbReference type="NCBI Taxonomy" id="1504633"/>
    <lineage>
        <taxon>Eukaryota</taxon>
        <taxon>Viridiplantae</taxon>
        <taxon>Streptophyta</taxon>
        <taxon>Embryophyta</taxon>
        <taxon>Tracheophyta</taxon>
        <taxon>Spermatophyta</taxon>
        <taxon>Magnoliopsida</taxon>
        <taxon>Liliopsida</taxon>
        <taxon>Poales</taxon>
        <taxon>Poaceae</taxon>
        <taxon>PACMAD clade</taxon>
        <taxon>Panicoideae</taxon>
        <taxon>Panicodae</taxon>
        <taxon>Paniceae</taxon>
        <taxon>Panicinae</taxon>
        <taxon>Panicum</taxon>
        <taxon>Panicum sect. Panicum</taxon>
    </lineage>
</organism>
<feature type="region of interest" description="Disordered" evidence="2">
    <location>
        <begin position="1229"/>
        <end position="1251"/>
    </location>
</feature>
<keyword evidence="1" id="KW-0067">ATP-binding</keyword>
<dbReference type="GO" id="GO:0006310">
    <property type="term" value="P:DNA recombination"/>
    <property type="evidence" value="ECO:0007669"/>
    <property type="project" value="UniProtKB-KW"/>
</dbReference>
<dbReference type="PANTHER" id="PTHR10492">
    <property type="match status" value="1"/>
</dbReference>
<dbReference type="AlphaFoldDB" id="A0A2T7CS04"/>
<dbReference type="EMBL" id="CM009755">
    <property type="protein sequence ID" value="PUZ46053.1"/>
    <property type="molecule type" value="Genomic_DNA"/>
</dbReference>
<dbReference type="Pfam" id="PF21530">
    <property type="entry name" value="Pif1_2B_dom"/>
    <property type="match status" value="1"/>
</dbReference>
<dbReference type="InterPro" id="IPR049163">
    <property type="entry name" value="Pif1-like_2B_dom"/>
</dbReference>
<feature type="compositionally biased region" description="Basic residues" evidence="2">
    <location>
        <begin position="1237"/>
        <end position="1250"/>
    </location>
</feature>
<sequence length="1269" mass="145221">MMLWSSSDSDAKHFRANIRFFNGHFSFTSLYCHLDHMTTDMRNGGVYTFRAHGQIYHNIRSFGLDGTEPKHLELYFYDDDPSLEHRYRKCREKCLEKDKEVVERLVSILHDNPYSEHLRSMGQVEHLEDYHVTLNLDQRLDQRIYNVPITSEVAAVWIEGSERRGQFQNSVVLQGKDRSIHGIRSYHSCYDPLSYPLFFPRGELGWHNMIPKVGVNMDEVNAARAIRKALLRFMVDTYIKIESSRLDYIRNNQSHIRADLYQGLVDSLHAGEGRADAVGKRTVLATSFIGGPRDMRRRYMDAMTLVRKFGKPDIFLTMTCNPNWDEIKAELYPGQMPQDRPDLVTRVFKAKLEELKTRLLDYDILGKEVQATMPEQYDLLISAELPNKKKYPELYKMVTKHMMHGLCGLLNPNCPCTKGRASCKNRYPRSFCETTSQGKDSYPIYRRREDRRKETVWGHELDNRWVVPYNPYLLQLFNCHINVEACGSIKSIKYLFKYIYKGHDRASVSVTEAAKTDDKGSMDEIKIYGFDLSKNWPPVKQLQLHLPDMHMVAFHQRDKIKRVINRPGANTSMLTAYFEANQLHEGARGILYHDFPEFYTWQMDGKFWKPREPHPAEGERYYLRILLNHVVGATSYEHLRTVNGVIQPTFREAAEKRGLIKKDNTLDECLTEATLFQMPSSLRRLFATILVFCEPSNVFGLWQKHVDAMSEDYQRNNPSSVAVEQMILIDIRNMLQSMGKDIKSFPLPDIDSTYDNTSSIPREIFEEASIEINIDDVALSESLNDEQRAAYDEIMTAIDTDHGGLFFVDGPCGTGKTFLYRALLAKVCSQNKLAVAAATSGVAASIMPGGRTAHSRFKIPLSINEGGCCTFTKQSGTAKLLQTSSLIIWDEASMTKQQAVEALDNSLRDIMDRPELPFGGKTIVFGGDFRQVLPVVRKGSKAQIVDASLRRSYLWDSMRHLKLVRNMRAHSDPWFADYLLRIGGGTEEVNGDGNVYLPDEICVPYTGDDKNLDTLIECIFPRLNGNMSNKDYITSRAILSTRNDWVDMINMKMISHFQGGETVYHSFDSVVDDPHNYYPSEFLKTLTPNGLPPHVLKLKIGCPIILLRNIDPANGLCNGTRLVVWGFQRNTIDAEIVLGQHAGKRVFLPQIPLCPSDDEMFPFQFKRKQFPVRLSFAMTVNKAQGQTIPNVGVYLPKPVFSHGQLYVALSRATSRSNIRILALPPNAEEHRKYSNKKEKKKPNKKVKKKISTTDGTYTKNIVYKEVLTP</sequence>
<dbReference type="GO" id="GO:0006281">
    <property type="term" value="P:DNA repair"/>
    <property type="evidence" value="ECO:0007669"/>
    <property type="project" value="UniProtKB-KW"/>
</dbReference>
<dbReference type="InterPro" id="IPR025476">
    <property type="entry name" value="Helitron_helicase-like"/>
</dbReference>
<dbReference type="Proteomes" id="UP000244336">
    <property type="component" value="Chromosome 7"/>
</dbReference>
<protein>
    <recommendedName>
        <fullName evidence="1">ATP-dependent DNA helicase</fullName>
        <ecNumber evidence="1">5.6.2.3</ecNumber>
    </recommendedName>
</protein>
<dbReference type="Gene3D" id="3.40.50.300">
    <property type="entry name" value="P-loop containing nucleotide triphosphate hydrolases"/>
    <property type="match status" value="2"/>
</dbReference>
<keyword evidence="1" id="KW-0233">DNA recombination</keyword>
<keyword evidence="1" id="KW-0378">Hydrolase</keyword>
<dbReference type="InterPro" id="IPR027417">
    <property type="entry name" value="P-loop_NTPase"/>
</dbReference>
<dbReference type="CDD" id="cd18809">
    <property type="entry name" value="SF1_C_RecD"/>
    <property type="match status" value="1"/>
</dbReference>
<evidence type="ECO:0000256" key="1">
    <source>
        <dbReference type="RuleBase" id="RU363044"/>
    </source>
</evidence>
<evidence type="ECO:0000259" key="4">
    <source>
        <dbReference type="Pfam" id="PF14214"/>
    </source>
</evidence>
<keyword evidence="1" id="KW-0347">Helicase</keyword>
<evidence type="ECO:0000259" key="5">
    <source>
        <dbReference type="Pfam" id="PF21530"/>
    </source>
</evidence>
<dbReference type="GO" id="GO:0000723">
    <property type="term" value="P:telomere maintenance"/>
    <property type="evidence" value="ECO:0007669"/>
    <property type="project" value="InterPro"/>
</dbReference>
<dbReference type="FunFam" id="3.40.50.300:FF:002884">
    <property type="entry name" value="ATP-dependent DNA helicase"/>
    <property type="match status" value="1"/>
</dbReference>
<proteinExistence type="inferred from homology"/>
<feature type="domain" description="DNA helicase Pif1-like DEAD-box helicase" evidence="3">
    <location>
        <begin position="783"/>
        <end position="986"/>
    </location>
</feature>